<evidence type="ECO:0000313" key="4">
    <source>
        <dbReference type="EMBL" id="WZL76674.1"/>
    </source>
</evidence>
<evidence type="ECO:0000259" key="2">
    <source>
        <dbReference type="Pfam" id="PF01408"/>
    </source>
</evidence>
<dbReference type="RefSeq" id="WP_369018838.1">
    <property type="nucleotide sequence ID" value="NZ_CP121689.1"/>
</dbReference>
<dbReference type="Gene3D" id="3.40.50.720">
    <property type="entry name" value="NAD(P)-binding Rossmann-like Domain"/>
    <property type="match status" value="1"/>
</dbReference>
<dbReference type="EMBL" id="CP121689">
    <property type="protein sequence ID" value="WZL76674.1"/>
    <property type="molecule type" value="Genomic_DNA"/>
</dbReference>
<evidence type="ECO:0000259" key="3">
    <source>
        <dbReference type="Pfam" id="PF22725"/>
    </source>
</evidence>
<dbReference type="Gene3D" id="3.30.360.10">
    <property type="entry name" value="Dihydrodipicolinate Reductase, domain 2"/>
    <property type="match status" value="1"/>
</dbReference>
<organism evidence="4 5">
    <name type="scientific">Thermatribacter velox</name>
    <dbReference type="NCBI Taxonomy" id="3039681"/>
    <lineage>
        <taxon>Bacteria</taxon>
        <taxon>Pseudomonadati</taxon>
        <taxon>Atribacterota</taxon>
        <taxon>Atribacteria</taxon>
        <taxon>Atribacterales</taxon>
        <taxon>Thermatribacteraceae</taxon>
        <taxon>Thermatribacter</taxon>
    </lineage>
</organism>
<dbReference type="InterPro" id="IPR055170">
    <property type="entry name" value="GFO_IDH_MocA-like_dom"/>
</dbReference>
<dbReference type="PANTHER" id="PTHR43818">
    <property type="entry name" value="BCDNA.GH03377"/>
    <property type="match status" value="1"/>
</dbReference>
<reference evidence="4 5" key="1">
    <citation type="submission" date="2023-03" db="EMBL/GenBank/DDBJ databases">
        <title>Novel Species.</title>
        <authorList>
            <person name="Ma S."/>
        </authorList>
    </citation>
    <scope>NUCLEOTIDE SEQUENCE [LARGE SCALE GENOMIC DNA]</scope>
    <source>
        <strain evidence="4 5">B11</strain>
    </source>
</reference>
<feature type="domain" description="Gfo/Idh/MocA-like oxidoreductase N-terminal" evidence="2">
    <location>
        <begin position="24"/>
        <end position="148"/>
    </location>
</feature>
<dbReference type="SUPFAM" id="SSF55347">
    <property type="entry name" value="Glyceraldehyde-3-phosphate dehydrogenase-like, C-terminal domain"/>
    <property type="match status" value="1"/>
</dbReference>
<dbReference type="Pfam" id="PF01408">
    <property type="entry name" value="GFO_IDH_MocA"/>
    <property type="match status" value="1"/>
</dbReference>
<evidence type="ECO:0000256" key="1">
    <source>
        <dbReference type="ARBA" id="ARBA00023002"/>
    </source>
</evidence>
<gene>
    <name evidence="4" type="ORF">QBE54_02760</name>
</gene>
<protein>
    <submittedName>
        <fullName evidence="4">Gfo/Idh/MocA family oxidoreductase</fullName>
    </submittedName>
</protein>
<name>A0ABZ2YCF3_9BACT</name>
<dbReference type="InterPro" id="IPR000683">
    <property type="entry name" value="Gfo/Idh/MocA-like_OxRdtase_N"/>
</dbReference>
<accession>A0ABZ2YCF3</accession>
<dbReference type="Pfam" id="PF22725">
    <property type="entry name" value="GFO_IDH_MocA_C3"/>
    <property type="match status" value="1"/>
</dbReference>
<dbReference type="SUPFAM" id="SSF51735">
    <property type="entry name" value="NAD(P)-binding Rossmann-fold domains"/>
    <property type="match status" value="1"/>
</dbReference>
<evidence type="ECO:0000313" key="5">
    <source>
        <dbReference type="Proteomes" id="UP001461341"/>
    </source>
</evidence>
<dbReference type="PANTHER" id="PTHR43818:SF11">
    <property type="entry name" value="BCDNA.GH03377"/>
    <property type="match status" value="1"/>
</dbReference>
<dbReference type="InterPro" id="IPR050463">
    <property type="entry name" value="Gfo/Idh/MocA_oxidrdct_glycsds"/>
</dbReference>
<proteinExistence type="predicted"/>
<sequence length="399" mass="45048">MAEKVGFVTMGEKKGVAKDIPELGIGMLGYAFMGKAHTNAYKKYPYIFWPPVAFPRLVAICGRNEEAVKEAKVRYGYEKYYTDWKTMLQDSEVQIFDNSGPNNLHAEPCIEALKLGKHVFCEKPLAATSEEAWKMWEAAKASPAKAMVCFNYRFVPALRLAKELIEEGKLGEIYHFRAQYLQEWIMDPNFPAVWRLQKGVSGSGALGDLGSHIVDLARFLVGEITSVSALTRTFIKERPSLEDPQKKVPVDVDDAFVAIVEFEGGAIGTLEASRFCGGRKNYQVIEINGSKGSLRFNLERLNELEVYLTDEEPKVLRGFHDVLVTESYHPFYDKWWPHGHIIGWEHTFVHAIAHFLDAVVNNRSIAPYGATFEDGYRCALVCDTILKSAETGKKELIQY</sequence>
<keyword evidence="5" id="KW-1185">Reference proteome</keyword>
<feature type="domain" description="GFO/IDH/MocA-like oxidoreductase" evidence="3">
    <location>
        <begin position="159"/>
        <end position="295"/>
    </location>
</feature>
<dbReference type="InterPro" id="IPR036291">
    <property type="entry name" value="NAD(P)-bd_dom_sf"/>
</dbReference>
<keyword evidence="1" id="KW-0560">Oxidoreductase</keyword>
<dbReference type="Proteomes" id="UP001461341">
    <property type="component" value="Chromosome"/>
</dbReference>